<keyword evidence="1 4" id="KW-0378">Hydrolase</keyword>
<evidence type="ECO:0000256" key="2">
    <source>
        <dbReference type="ARBA" id="ARBA00023295"/>
    </source>
</evidence>
<dbReference type="Gene3D" id="3.90.245.10">
    <property type="entry name" value="Ribonucleoside hydrolase-like"/>
    <property type="match status" value="1"/>
</dbReference>
<evidence type="ECO:0000313" key="5">
    <source>
        <dbReference type="Proteomes" id="UP001202117"/>
    </source>
</evidence>
<reference evidence="4 5" key="1">
    <citation type="submission" date="2022-02" db="EMBL/GenBank/DDBJ databases">
        <title>Halomonas fukangensis sp. nov., a halophilic bacterium isolated from a bulk soil of Kalidium foliatum at Fukang.</title>
        <authorList>
            <person name="Huang Y."/>
        </authorList>
    </citation>
    <scope>NUCLEOTIDE SEQUENCE [LARGE SCALE GENOMIC DNA]</scope>
    <source>
        <strain evidence="4 5">EGI 63088</strain>
    </source>
</reference>
<dbReference type="PANTHER" id="PTHR12304:SF4">
    <property type="entry name" value="URIDINE NUCLEOSIDASE"/>
    <property type="match status" value="1"/>
</dbReference>
<dbReference type="PANTHER" id="PTHR12304">
    <property type="entry name" value="INOSINE-URIDINE PREFERRING NUCLEOSIDE HYDROLASE"/>
    <property type="match status" value="1"/>
</dbReference>
<comment type="caution">
    <text evidence="4">The sequence shown here is derived from an EMBL/GenBank/DDBJ whole genome shotgun (WGS) entry which is preliminary data.</text>
</comment>
<name>A0ABS9RVU4_9GAMM</name>
<evidence type="ECO:0000313" key="4">
    <source>
        <dbReference type="EMBL" id="MCH4563974.1"/>
    </source>
</evidence>
<dbReference type="CDD" id="cd02650">
    <property type="entry name" value="nuc_hydro_CaPnhB"/>
    <property type="match status" value="1"/>
</dbReference>
<dbReference type="Pfam" id="PF01156">
    <property type="entry name" value="IU_nuc_hydro"/>
    <property type="match status" value="1"/>
</dbReference>
<dbReference type="InterPro" id="IPR036452">
    <property type="entry name" value="Ribo_hydro-like"/>
</dbReference>
<dbReference type="SUPFAM" id="SSF53590">
    <property type="entry name" value="Nucleoside hydrolase"/>
    <property type="match status" value="1"/>
</dbReference>
<dbReference type="InterPro" id="IPR023186">
    <property type="entry name" value="IUNH"/>
</dbReference>
<dbReference type="GO" id="GO:0016787">
    <property type="term" value="F:hydrolase activity"/>
    <property type="evidence" value="ECO:0007669"/>
    <property type="project" value="UniProtKB-KW"/>
</dbReference>
<evidence type="ECO:0000256" key="1">
    <source>
        <dbReference type="ARBA" id="ARBA00022801"/>
    </source>
</evidence>
<protein>
    <submittedName>
        <fullName evidence="4">Nucleoside hydrolase</fullName>
    </submittedName>
</protein>
<keyword evidence="2" id="KW-0326">Glycosidase</keyword>
<organism evidence="4 5">
    <name type="scientific">Halomonas flagellata</name>
    <dbReference type="NCBI Taxonomy" id="2920385"/>
    <lineage>
        <taxon>Bacteria</taxon>
        <taxon>Pseudomonadati</taxon>
        <taxon>Pseudomonadota</taxon>
        <taxon>Gammaproteobacteria</taxon>
        <taxon>Oceanospirillales</taxon>
        <taxon>Halomonadaceae</taxon>
        <taxon>Halomonas</taxon>
    </lineage>
</organism>
<gene>
    <name evidence="4" type="ORF">MKP05_12645</name>
</gene>
<sequence length="349" mass="37911">MATHASRRPTRVLFDTDPGIDDAMALLFLHRHPAIELVGITTVHGNAYTETTTRNALYLGERFGLEVPIARGATEPLAMPKSAPPTFVHGDDGLGNVGLSFEPTRRPDPRPAYRLIIDTVRRFPGEVTLVAVGPLTNLALAIQEAPEIASLVKEVVVMGGAFGVGGQGGNITPVAEANIHGDPHAADLVFTAAWPVTVVGLDVTHRVLMSNADFRRLREQGGQDGEFMWAISRHYVDFYSEREAIDGCYVHDSSAVAYVLDPSLFEVRRGPVRAVCDGLAMGQTIQRPDDRDFPPTAWDGLPSQRVCVDVDAQRLMTLYMDTFVTGDPGQPGACREDLAAFDEVLRPVD</sequence>
<evidence type="ECO:0000259" key="3">
    <source>
        <dbReference type="Pfam" id="PF01156"/>
    </source>
</evidence>
<feature type="domain" description="Inosine/uridine-preferring nucleoside hydrolase" evidence="3">
    <location>
        <begin position="12"/>
        <end position="316"/>
    </location>
</feature>
<dbReference type="RefSeq" id="WP_240568596.1">
    <property type="nucleotide sequence ID" value="NZ_JAKVPY010000014.1"/>
</dbReference>
<dbReference type="EMBL" id="JAKVPY010000014">
    <property type="protein sequence ID" value="MCH4563974.1"/>
    <property type="molecule type" value="Genomic_DNA"/>
</dbReference>
<proteinExistence type="predicted"/>
<accession>A0ABS9RVU4</accession>
<keyword evidence="5" id="KW-1185">Reference proteome</keyword>
<dbReference type="Proteomes" id="UP001202117">
    <property type="component" value="Unassembled WGS sequence"/>
</dbReference>
<dbReference type="InterPro" id="IPR001910">
    <property type="entry name" value="Inosine/uridine_hydrolase_dom"/>
</dbReference>